<accession>A0ABU5AF88</accession>
<sequence length="598" mass="67192">MRAKSRIDRRFAPVDETVPLAAMPARVIFNDAWGNVEQTFDIAELAGVPADLAAILLRAFHVHDLAGARKTRTARWHALKEIAEFLRDRRDVETARDLDDALLRRFAGWMAERHDRARGPQSLAGQVSLLRPLIERAAHDDPDVFGGPRTIPAYLFPNSHKHRQPKRRLSSQDMKAILAACYREIDEAWETFQYGQAIAALPEPPPLIPRGIGKDRLIWLHHRAGRGIAPTVEQMRAHGLGKDTLLLYGRQRGFARHYHLITDTLVPFYIALAIQTAANPDPLRLIRRDCLVPHPLDEERMFIEWLKPKTGGRIKRMQRRSFDRRRSRSAPRLVEMLLKMTAPLLPHVGEQDRDRLFLIRRMGSSRARGHRHLAGVIRWETLALAICRFIVRSNERIEAWNAAHPERPRRLLPDFSAGLFRGSVATAHYEASEGDILAPKAVLNHVSVATTSAYIEGAAAQRIERETIARLQELMLAWVIPRPVAPSGAGERQTASVLFGNDCLAPVSGAGGLCPKLGGCLACPGLVVPLDAEHLARILQARAHLEEARDRIDPQRWALFYASSLRALTHDLLPDFPDELLPKARRIAATLPPLPDLE</sequence>
<protein>
    <recommendedName>
        <fullName evidence="3">Site-specific integrase</fullName>
    </recommendedName>
</protein>
<dbReference type="Proteomes" id="UP001285154">
    <property type="component" value="Unassembled WGS sequence"/>
</dbReference>
<name>A0ABU5AF88_9HYPH</name>
<gene>
    <name evidence="1" type="ORF">RFM42_33795</name>
</gene>
<evidence type="ECO:0000313" key="1">
    <source>
        <dbReference type="EMBL" id="MDX8535942.1"/>
    </source>
</evidence>
<keyword evidence="2" id="KW-1185">Reference proteome</keyword>
<organism evidence="1 2">
    <name type="scientific">Mesorhizobium vachelliae</name>
    <dbReference type="NCBI Taxonomy" id="3072309"/>
    <lineage>
        <taxon>Bacteria</taxon>
        <taxon>Pseudomonadati</taxon>
        <taxon>Pseudomonadota</taxon>
        <taxon>Alphaproteobacteria</taxon>
        <taxon>Hyphomicrobiales</taxon>
        <taxon>Phyllobacteriaceae</taxon>
        <taxon>Mesorhizobium</taxon>
    </lineage>
</organism>
<comment type="caution">
    <text evidence="1">The sequence shown here is derived from an EMBL/GenBank/DDBJ whole genome shotgun (WGS) entry which is preliminary data.</text>
</comment>
<dbReference type="EMBL" id="JAVIIQ010000043">
    <property type="protein sequence ID" value="MDX8535942.1"/>
    <property type="molecule type" value="Genomic_DNA"/>
</dbReference>
<reference evidence="1 2" key="1">
    <citation type="submission" date="2023-08" db="EMBL/GenBank/DDBJ databases">
        <title>Implementing the SeqCode for naming new Mesorhizobium species isolated from Vachellia karroo root nodules.</title>
        <authorList>
            <person name="Van Lill M."/>
        </authorList>
    </citation>
    <scope>NUCLEOTIDE SEQUENCE [LARGE SCALE GENOMIC DNA]</scope>
    <source>
        <strain evidence="1 2">VK25D</strain>
    </source>
</reference>
<evidence type="ECO:0008006" key="3">
    <source>
        <dbReference type="Google" id="ProtNLM"/>
    </source>
</evidence>
<proteinExistence type="predicted"/>
<dbReference type="RefSeq" id="WP_320253484.1">
    <property type="nucleotide sequence ID" value="NZ_JAVIIQ010000043.1"/>
</dbReference>
<evidence type="ECO:0000313" key="2">
    <source>
        <dbReference type="Proteomes" id="UP001285154"/>
    </source>
</evidence>